<reference evidence="1 2" key="1">
    <citation type="journal article" date="2018" name="Sci. Rep.">
        <title>Genomic signatures of local adaptation to the degree of environmental predictability in rotifers.</title>
        <authorList>
            <person name="Franch-Gras L."/>
            <person name="Hahn C."/>
            <person name="Garcia-Roger E.M."/>
            <person name="Carmona M.J."/>
            <person name="Serra M."/>
            <person name="Gomez A."/>
        </authorList>
    </citation>
    <scope>NUCLEOTIDE SEQUENCE [LARGE SCALE GENOMIC DNA]</scope>
    <source>
        <strain evidence="1">HYR1</strain>
    </source>
</reference>
<evidence type="ECO:0000313" key="1">
    <source>
        <dbReference type="EMBL" id="RNA44862.1"/>
    </source>
</evidence>
<sequence length="63" mass="7195">MQSRVSSHPKKVSISLFDKSLELMTNLGYYTRLAKNQNKKQSLARFEIVANLIKALFALKPIN</sequence>
<dbReference type="Proteomes" id="UP000276133">
    <property type="component" value="Unassembled WGS sequence"/>
</dbReference>
<comment type="caution">
    <text evidence="1">The sequence shown here is derived from an EMBL/GenBank/DDBJ whole genome shotgun (WGS) entry which is preliminary data.</text>
</comment>
<dbReference type="AlphaFoldDB" id="A0A3M7T9W1"/>
<evidence type="ECO:0000313" key="2">
    <source>
        <dbReference type="Proteomes" id="UP000276133"/>
    </source>
</evidence>
<name>A0A3M7T9W1_BRAPC</name>
<dbReference type="EMBL" id="REGN01000050">
    <property type="protein sequence ID" value="RNA44862.1"/>
    <property type="molecule type" value="Genomic_DNA"/>
</dbReference>
<accession>A0A3M7T9W1</accession>
<proteinExistence type="predicted"/>
<protein>
    <submittedName>
        <fullName evidence="1">Uncharacterized protein</fullName>
    </submittedName>
</protein>
<gene>
    <name evidence="1" type="ORF">BpHYR1_038196</name>
</gene>
<keyword evidence="2" id="KW-1185">Reference proteome</keyword>
<organism evidence="1 2">
    <name type="scientific">Brachionus plicatilis</name>
    <name type="common">Marine rotifer</name>
    <name type="synonym">Brachionus muelleri</name>
    <dbReference type="NCBI Taxonomy" id="10195"/>
    <lineage>
        <taxon>Eukaryota</taxon>
        <taxon>Metazoa</taxon>
        <taxon>Spiralia</taxon>
        <taxon>Gnathifera</taxon>
        <taxon>Rotifera</taxon>
        <taxon>Eurotatoria</taxon>
        <taxon>Monogononta</taxon>
        <taxon>Pseudotrocha</taxon>
        <taxon>Ploima</taxon>
        <taxon>Brachionidae</taxon>
        <taxon>Brachionus</taxon>
    </lineage>
</organism>